<evidence type="ECO:0000256" key="9">
    <source>
        <dbReference type="ARBA" id="ARBA00022984"/>
    </source>
</evidence>
<name>A0ABY5VH31_9FIRM</name>
<evidence type="ECO:0000256" key="8">
    <source>
        <dbReference type="ARBA" id="ARBA00022960"/>
    </source>
</evidence>
<evidence type="ECO:0000313" key="19">
    <source>
        <dbReference type="Proteomes" id="UP001060164"/>
    </source>
</evidence>
<evidence type="ECO:0000256" key="13">
    <source>
        <dbReference type="ARBA" id="ARBA00023316"/>
    </source>
</evidence>
<keyword evidence="11 17" id="KW-0472">Membrane</keyword>
<evidence type="ECO:0000256" key="14">
    <source>
        <dbReference type="ARBA" id="ARBA00032707"/>
    </source>
</evidence>
<feature type="transmembrane region" description="Helical" evidence="17">
    <location>
        <begin position="239"/>
        <end position="264"/>
    </location>
</feature>
<dbReference type="Pfam" id="PF02673">
    <property type="entry name" value="BacA"/>
    <property type="match status" value="1"/>
</dbReference>
<feature type="transmembrane region" description="Helical" evidence="17">
    <location>
        <begin position="207"/>
        <end position="227"/>
    </location>
</feature>
<dbReference type="EMBL" id="CP102290">
    <property type="protein sequence ID" value="UWP59516.1"/>
    <property type="molecule type" value="Genomic_DNA"/>
</dbReference>
<evidence type="ECO:0000256" key="6">
    <source>
        <dbReference type="ARBA" id="ARBA00022692"/>
    </source>
</evidence>
<keyword evidence="8 17" id="KW-0133">Cell shape</keyword>
<keyword evidence="10 17" id="KW-1133">Transmembrane helix</keyword>
<dbReference type="InterPro" id="IPR003824">
    <property type="entry name" value="UppP"/>
</dbReference>
<reference evidence="18" key="1">
    <citation type="journal article" date="2022" name="Cell">
        <title>Design, construction, and in vivo augmentation of a complex gut microbiome.</title>
        <authorList>
            <person name="Cheng A.G."/>
            <person name="Ho P.Y."/>
            <person name="Aranda-Diaz A."/>
            <person name="Jain S."/>
            <person name="Yu F.B."/>
            <person name="Meng X."/>
            <person name="Wang M."/>
            <person name="Iakiviak M."/>
            <person name="Nagashima K."/>
            <person name="Zhao A."/>
            <person name="Murugkar P."/>
            <person name="Patil A."/>
            <person name="Atabakhsh K."/>
            <person name="Weakley A."/>
            <person name="Yan J."/>
            <person name="Brumbaugh A.R."/>
            <person name="Higginbottom S."/>
            <person name="Dimas A."/>
            <person name="Shiver A.L."/>
            <person name="Deutschbauer A."/>
            <person name="Neff N."/>
            <person name="Sonnenburg J.L."/>
            <person name="Huang K.C."/>
            <person name="Fischbach M.A."/>
        </authorList>
    </citation>
    <scope>NUCLEOTIDE SEQUENCE</scope>
    <source>
        <strain evidence="18">DSM 19829</strain>
    </source>
</reference>
<evidence type="ECO:0000256" key="11">
    <source>
        <dbReference type="ARBA" id="ARBA00023136"/>
    </source>
</evidence>
<evidence type="ECO:0000256" key="1">
    <source>
        <dbReference type="ARBA" id="ARBA00004651"/>
    </source>
</evidence>
<sequence length="291" mass="32065">MSLLQAILMGIIQGCTEFLPVSSSGHLSLMKHVLHMQTDTGILFDVMLHVGTLTAVFVAFWADIRRLFIELIRMIRDLAGNGKIYIQNLSGSEERRYQKIVHNNYRKFIIMILVSTIPTIIIGVLMNQLAVQAAESLLAAGIGLYITSVLLLVVDYNKDGKKLPREVGYGCALLIGVCQGIAVFPGISRSGVTIVACLLCGFHRKFSIKYSFIMAVPAVIGAAVWELRELSGISFHAASFFYGLAGVVTAAVVGFFCIKIMLHLIRKSQFRFFALYCFLIGTTAIICNYVL</sequence>
<keyword evidence="6 17" id="KW-0812">Transmembrane</keyword>
<feature type="transmembrane region" description="Helical" evidence="17">
    <location>
        <begin position="167"/>
        <end position="187"/>
    </location>
</feature>
<evidence type="ECO:0000256" key="12">
    <source>
        <dbReference type="ARBA" id="ARBA00023251"/>
    </source>
</evidence>
<evidence type="ECO:0000256" key="4">
    <source>
        <dbReference type="ARBA" id="ARBA00021581"/>
    </source>
</evidence>
<evidence type="ECO:0000313" key="18">
    <source>
        <dbReference type="EMBL" id="UWP59516.1"/>
    </source>
</evidence>
<comment type="function">
    <text evidence="17">Catalyzes the dephosphorylation of undecaprenyl diphosphate (UPP). Confers resistance to bacitracin.</text>
</comment>
<keyword evidence="13 17" id="KW-0961">Cell wall biogenesis/degradation</keyword>
<evidence type="ECO:0000256" key="17">
    <source>
        <dbReference type="HAMAP-Rule" id="MF_01006"/>
    </source>
</evidence>
<proteinExistence type="inferred from homology"/>
<keyword evidence="5 17" id="KW-1003">Cell membrane</keyword>
<organism evidence="18 19">
    <name type="scientific">Ruminococcus gauvreauii</name>
    <dbReference type="NCBI Taxonomy" id="438033"/>
    <lineage>
        <taxon>Bacteria</taxon>
        <taxon>Bacillati</taxon>
        <taxon>Bacillota</taxon>
        <taxon>Clostridia</taxon>
        <taxon>Eubacteriales</taxon>
        <taxon>Oscillospiraceae</taxon>
        <taxon>Ruminococcus</taxon>
    </lineage>
</organism>
<evidence type="ECO:0000256" key="10">
    <source>
        <dbReference type="ARBA" id="ARBA00022989"/>
    </source>
</evidence>
<protein>
    <recommendedName>
        <fullName evidence="4 17">Undecaprenyl-diphosphatase</fullName>
        <ecNumber evidence="3 17">3.6.1.27</ecNumber>
    </recommendedName>
    <alternativeName>
        <fullName evidence="15 17">Bacitracin resistance protein</fullName>
    </alternativeName>
    <alternativeName>
        <fullName evidence="14 17">Undecaprenyl pyrophosphate phosphatase</fullName>
    </alternativeName>
</protein>
<feature type="transmembrane region" description="Helical" evidence="17">
    <location>
        <begin position="108"/>
        <end position="130"/>
    </location>
</feature>
<feature type="transmembrane region" description="Helical" evidence="17">
    <location>
        <begin position="42"/>
        <end position="64"/>
    </location>
</feature>
<comment type="subcellular location">
    <subcellularLocation>
        <location evidence="1 17">Cell membrane</location>
        <topology evidence="1 17">Multi-pass membrane protein</topology>
    </subcellularLocation>
</comment>
<dbReference type="PANTHER" id="PTHR30622:SF2">
    <property type="entry name" value="UNDECAPRENYL-DIPHOSPHATASE"/>
    <property type="match status" value="1"/>
</dbReference>
<evidence type="ECO:0000256" key="16">
    <source>
        <dbReference type="ARBA" id="ARBA00047594"/>
    </source>
</evidence>
<dbReference type="PANTHER" id="PTHR30622">
    <property type="entry name" value="UNDECAPRENYL-DIPHOSPHATASE"/>
    <property type="match status" value="1"/>
</dbReference>
<feature type="transmembrane region" description="Helical" evidence="17">
    <location>
        <begin position="270"/>
        <end position="290"/>
    </location>
</feature>
<evidence type="ECO:0000256" key="5">
    <source>
        <dbReference type="ARBA" id="ARBA00022475"/>
    </source>
</evidence>
<keyword evidence="9 17" id="KW-0573">Peptidoglycan synthesis</keyword>
<dbReference type="EC" id="3.6.1.27" evidence="3 17"/>
<keyword evidence="7 17" id="KW-0378">Hydrolase</keyword>
<evidence type="ECO:0000256" key="7">
    <source>
        <dbReference type="ARBA" id="ARBA00022801"/>
    </source>
</evidence>
<comment type="miscellaneous">
    <text evidence="17">Bacitracin is thought to be involved in the inhibition of peptidoglycan synthesis by sequestering undecaprenyl diphosphate, thereby reducing the pool of lipid carrier available.</text>
</comment>
<keyword evidence="12 17" id="KW-0046">Antibiotic resistance</keyword>
<dbReference type="HAMAP" id="MF_01006">
    <property type="entry name" value="Undec_diphosphatase"/>
    <property type="match status" value="1"/>
</dbReference>
<feature type="transmembrane region" description="Helical" evidence="17">
    <location>
        <begin position="136"/>
        <end position="155"/>
    </location>
</feature>
<dbReference type="RefSeq" id="WP_028527897.1">
    <property type="nucleotide sequence ID" value="NZ_CABLBR010000005.1"/>
</dbReference>
<evidence type="ECO:0000256" key="2">
    <source>
        <dbReference type="ARBA" id="ARBA00010621"/>
    </source>
</evidence>
<comment type="similarity">
    <text evidence="2 17">Belongs to the UppP family.</text>
</comment>
<evidence type="ECO:0000256" key="3">
    <source>
        <dbReference type="ARBA" id="ARBA00012374"/>
    </source>
</evidence>
<accession>A0ABY5VH31</accession>
<evidence type="ECO:0000256" key="15">
    <source>
        <dbReference type="ARBA" id="ARBA00032932"/>
    </source>
</evidence>
<dbReference type="Proteomes" id="UP001060164">
    <property type="component" value="Chromosome"/>
</dbReference>
<gene>
    <name evidence="17" type="primary">uppP</name>
    <name evidence="18" type="ORF">NQ502_00155</name>
</gene>
<comment type="catalytic activity">
    <reaction evidence="16 17">
        <text>di-trans,octa-cis-undecaprenyl diphosphate + H2O = di-trans,octa-cis-undecaprenyl phosphate + phosphate + H(+)</text>
        <dbReference type="Rhea" id="RHEA:28094"/>
        <dbReference type="ChEBI" id="CHEBI:15377"/>
        <dbReference type="ChEBI" id="CHEBI:15378"/>
        <dbReference type="ChEBI" id="CHEBI:43474"/>
        <dbReference type="ChEBI" id="CHEBI:58405"/>
        <dbReference type="ChEBI" id="CHEBI:60392"/>
        <dbReference type="EC" id="3.6.1.27"/>
    </reaction>
</comment>
<keyword evidence="19" id="KW-1185">Reference proteome</keyword>